<dbReference type="Gene3D" id="3.40.50.1820">
    <property type="entry name" value="alpha/beta hydrolase"/>
    <property type="match status" value="1"/>
</dbReference>
<dbReference type="GO" id="GO:0016787">
    <property type="term" value="F:hydrolase activity"/>
    <property type="evidence" value="ECO:0007669"/>
    <property type="project" value="UniProtKB-KW"/>
</dbReference>
<dbReference type="EMBL" id="CP071502">
    <property type="protein sequence ID" value="QSX36562.1"/>
    <property type="molecule type" value="Genomic_DNA"/>
</dbReference>
<dbReference type="InterPro" id="IPR029058">
    <property type="entry name" value="AB_hydrolase_fold"/>
</dbReference>
<sequence length="217" mass="23936">MRNLMIFLMALISPLAGAKVIADMDALPVEKAGHYLFFFHGAIAEGTDRKPVSSRFGVYDFDAIIAALDSEDYFLVAEQRPAGTKPKDYARKVVAKLDQLLAAGVAPEHISLVGFSRGGGITTQVSTLSSNDKLGYAVLAGCSKPSPNNYKFILHGLVLSIYEIHDDLIGSCKHLVEQSPDLAAFDELPLNTGRMHGEFYLPREEWLTPLKRWLQQR</sequence>
<protein>
    <submittedName>
        <fullName evidence="2">Alpha/beta hydrolase</fullName>
    </submittedName>
</protein>
<feature type="chain" id="PRO_5046248182" evidence="1">
    <location>
        <begin position="19"/>
        <end position="217"/>
    </location>
</feature>
<name>A0ABX7QZU2_9GAMM</name>
<proteinExistence type="predicted"/>
<keyword evidence="1" id="KW-0732">Signal</keyword>
<feature type="signal peptide" evidence="1">
    <location>
        <begin position="1"/>
        <end position="18"/>
    </location>
</feature>
<keyword evidence="2" id="KW-0378">Hydrolase</keyword>
<evidence type="ECO:0000313" key="3">
    <source>
        <dbReference type="Proteomes" id="UP000663207"/>
    </source>
</evidence>
<organism evidence="2 3">
    <name type="scientific">Shewanella sedimentimangrovi</name>
    <dbReference type="NCBI Taxonomy" id="2814293"/>
    <lineage>
        <taxon>Bacteria</taxon>
        <taxon>Pseudomonadati</taxon>
        <taxon>Pseudomonadota</taxon>
        <taxon>Gammaproteobacteria</taxon>
        <taxon>Alteromonadales</taxon>
        <taxon>Shewanellaceae</taxon>
        <taxon>Shewanella</taxon>
    </lineage>
</organism>
<dbReference type="RefSeq" id="WP_207379919.1">
    <property type="nucleotide sequence ID" value="NZ_CP071502.1"/>
</dbReference>
<keyword evidence="3" id="KW-1185">Reference proteome</keyword>
<evidence type="ECO:0000256" key="1">
    <source>
        <dbReference type="SAM" id="SignalP"/>
    </source>
</evidence>
<reference evidence="2 3" key="1">
    <citation type="submission" date="2021-03" db="EMBL/GenBank/DDBJ databases">
        <title>Novel species identification of genus Shewanella.</title>
        <authorList>
            <person name="Liu G."/>
            <person name="Zhang Q."/>
        </authorList>
    </citation>
    <scope>NUCLEOTIDE SEQUENCE [LARGE SCALE GENOMIC DNA]</scope>
    <source>
        <strain evidence="2 3">FJAT-52962</strain>
    </source>
</reference>
<dbReference type="SUPFAM" id="SSF53474">
    <property type="entry name" value="alpha/beta-Hydrolases"/>
    <property type="match status" value="1"/>
</dbReference>
<dbReference type="Proteomes" id="UP000663207">
    <property type="component" value="Chromosome"/>
</dbReference>
<accession>A0ABX7QZU2</accession>
<evidence type="ECO:0000313" key="2">
    <source>
        <dbReference type="EMBL" id="QSX36562.1"/>
    </source>
</evidence>
<gene>
    <name evidence="2" type="ORF">JYB85_14925</name>
</gene>